<dbReference type="EMBL" id="JABBXH010000004">
    <property type="protein sequence ID" value="NMP32343.1"/>
    <property type="molecule type" value="Genomic_DNA"/>
</dbReference>
<comment type="caution">
    <text evidence="1">The sequence shown here is derived from an EMBL/GenBank/DDBJ whole genome shotgun (WGS) entry which is preliminary data.</text>
</comment>
<proteinExistence type="predicted"/>
<evidence type="ECO:0000313" key="2">
    <source>
        <dbReference type="Proteomes" id="UP000568664"/>
    </source>
</evidence>
<organism evidence="1 2">
    <name type="scientific">Thalassotalea algicola</name>
    <dbReference type="NCBI Taxonomy" id="2716224"/>
    <lineage>
        <taxon>Bacteria</taxon>
        <taxon>Pseudomonadati</taxon>
        <taxon>Pseudomonadota</taxon>
        <taxon>Gammaproteobacteria</taxon>
        <taxon>Alteromonadales</taxon>
        <taxon>Colwelliaceae</taxon>
        <taxon>Thalassotalea</taxon>
    </lineage>
</organism>
<dbReference type="AlphaFoldDB" id="A0A7Y0Q7F1"/>
<protein>
    <submittedName>
        <fullName evidence="1">Uncharacterized protein</fullName>
    </submittedName>
</protein>
<name>A0A7Y0Q7F1_9GAMM</name>
<dbReference type="RefSeq" id="WP_169075685.1">
    <property type="nucleotide sequence ID" value="NZ_JABBXH010000004.1"/>
</dbReference>
<dbReference type="Proteomes" id="UP000568664">
    <property type="component" value="Unassembled WGS sequence"/>
</dbReference>
<keyword evidence="2" id="KW-1185">Reference proteome</keyword>
<sequence>MKTNTELCLDFSIIPGFQVASGKAENSPYPKGTIALQAPYFKDQGINLDGFYKGTINAEFNCDVITIDKYDYKVDQLTWCQGVAPETFIFISCKVQFKEKHYPAFIYHPIGETKIGHLQPQNCLEIVAPFINGLEYGSQAKLVISNNYLTLKQNG</sequence>
<reference evidence="1 2" key="1">
    <citation type="submission" date="2020-04" db="EMBL/GenBank/DDBJ databases">
        <title>Thalassotalea sp. M1531, isolated from the surface of marine red alga.</title>
        <authorList>
            <person name="Pang L."/>
            <person name="Lu D.-C."/>
        </authorList>
    </citation>
    <scope>NUCLEOTIDE SEQUENCE [LARGE SCALE GENOMIC DNA]</scope>
    <source>
        <strain evidence="1 2">M1531</strain>
    </source>
</reference>
<evidence type="ECO:0000313" key="1">
    <source>
        <dbReference type="EMBL" id="NMP32343.1"/>
    </source>
</evidence>
<gene>
    <name evidence="1" type="ORF">HII17_12295</name>
</gene>
<accession>A0A7Y0Q7F1</accession>